<dbReference type="InterPro" id="IPR010982">
    <property type="entry name" value="Lambda_DNA-bd_dom_sf"/>
</dbReference>
<dbReference type="KEGG" id="lol:LACOL_0415"/>
<name>A0A0R1RER6_9LACO</name>
<evidence type="ECO:0000313" key="4">
    <source>
        <dbReference type="Proteomes" id="UP000051697"/>
    </source>
</evidence>
<keyword evidence="1" id="KW-0238">DNA-binding</keyword>
<dbReference type="PROSITE" id="PS50943">
    <property type="entry name" value="HTH_CROC1"/>
    <property type="match status" value="1"/>
</dbReference>
<dbReference type="PATRIC" id="fig|1423778.4.peg.915"/>
<dbReference type="GO" id="GO:0003700">
    <property type="term" value="F:DNA-binding transcription factor activity"/>
    <property type="evidence" value="ECO:0007669"/>
    <property type="project" value="TreeGrafter"/>
</dbReference>
<dbReference type="InterPro" id="IPR050807">
    <property type="entry name" value="TransReg_Diox_bact_type"/>
</dbReference>
<sequence>MSKISERLKKQREALNMSISQTAEAAGLSDSSLSRFERGVFKSISVEHLEAWASALNMDMAELFDDQKPFITRGKNTTELIKWLDELTPEKREYTSKLLLELLRDNDK</sequence>
<dbReference type="PANTHER" id="PTHR46797">
    <property type="entry name" value="HTH-TYPE TRANSCRIPTIONAL REGULATOR"/>
    <property type="match status" value="1"/>
</dbReference>
<evidence type="ECO:0000256" key="1">
    <source>
        <dbReference type="ARBA" id="ARBA00023125"/>
    </source>
</evidence>
<dbReference type="SMART" id="SM00530">
    <property type="entry name" value="HTH_XRE"/>
    <property type="match status" value="1"/>
</dbReference>
<dbReference type="CDD" id="cd00093">
    <property type="entry name" value="HTH_XRE"/>
    <property type="match status" value="1"/>
</dbReference>
<comment type="caution">
    <text evidence="3">The sequence shown here is derived from an EMBL/GenBank/DDBJ whole genome shotgun (WGS) entry which is preliminary data.</text>
</comment>
<dbReference type="STRING" id="1423778.FC70_GL000882"/>
<dbReference type="GO" id="GO:0003677">
    <property type="term" value="F:DNA binding"/>
    <property type="evidence" value="ECO:0007669"/>
    <property type="project" value="UniProtKB-KW"/>
</dbReference>
<feature type="domain" description="HTH cro/C1-type" evidence="2">
    <location>
        <begin position="8"/>
        <end position="63"/>
    </location>
</feature>
<gene>
    <name evidence="3" type="ORF">FC70_GL000882</name>
</gene>
<keyword evidence="4" id="KW-1185">Reference proteome</keyword>
<dbReference type="GO" id="GO:0005829">
    <property type="term" value="C:cytosol"/>
    <property type="evidence" value="ECO:0007669"/>
    <property type="project" value="TreeGrafter"/>
</dbReference>
<dbReference type="Gene3D" id="1.10.260.40">
    <property type="entry name" value="lambda repressor-like DNA-binding domains"/>
    <property type="match status" value="1"/>
</dbReference>
<accession>A0A0R1RER6</accession>
<dbReference type="EMBL" id="AZFE01000031">
    <property type="protein sequence ID" value="KRL55286.1"/>
    <property type="molecule type" value="Genomic_DNA"/>
</dbReference>
<proteinExistence type="predicted"/>
<dbReference type="OrthoDB" id="9814553at2"/>
<dbReference type="SUPFAM" id="SSF47413">
    <property type="entry name" value="lambda repressor-like DNA-binding domains"/>
    <property type="match status" value="1"/>
</dbReference>
<organism evidence="3 4">
    <name type="scientific">Paucilactobacillus oligofermentans DSM 15707 = LMG 22743</name>
    <dbReference type="NCBI Taxonomy" id="1423778"/>
    <lineage>
        <taxon>Bacteria</taxon>
        <taxon>Bacillati</taxon>
        <taxon>Bacillota</taxon>
        <taxon>Bacilli</taxon>
        <taxon>Lactobacillales</taxon>
        <taxon>Lactobacillaceae</taxon>
        <taxon>Paucilactobacillus</taxon>
    </lineage>
</organism>
<dbReference type="PANTHER" id="PTHR46797:SF1">
    <property type="entry name" value="METHYLPHOSPHONATE SYNTHASE"/>
    <property type="match status" value="1"/>
</dbReference>
<evidence type="ECO:0000259" key="2">
    <source>
        <dbReference type="PROSITE" id="PS50943"/>
    </source>
</evidence>
<dbReference type="Pfam" id="PF01381">
    <property type="entry name" value="HTH_3"/>
    <property type="match status" value="1"/>
</dbReference>
<dbReference type="RefSeq" id="WP_057889838.1">
    <property type="nucleotide sequence ID" value="NZ_AZFE01000031.1"/>
</dbReference>
<dbReference type="Proteomes" id="UP000051697">
    <property type="component" value="Unassembled WGS sequence"/>
</dbReference>
<dbReference type="InterPro" id="IPR001387">
    <property type="entry name" value="Cro/C1-type_HTH"/>
</dbReference>
<dbReference type="AlphaFoldDB" id="A0A0R1RER6"/>
<evidence type="ECO:0000313" key="3">
    <source>
        <dbReference type="EMBL" id="KRL55286.1"/>
    </source>
</evidence>
<reference evidence="3 4" key="1">
    <citation type="journal article" date="2015" name="Genome Announc.">
        <title>Expanding the biotechnology potential of lactobacilli through comparative genomics of 213 strains and associated genera.</title>
        <authorList>
            <person name="Sun Z."/>
            <person name="Harris H.M."/>
            <person name="McCann A."/>
            <person name="Guo C."/>
            <person name="Argimon S."/>
            <person name="Zhang W."/>
            <person name="Yang X."/>
            <person name="Jeffery I.B."/>
            <person name="Cooney J.C."/>
            <person name="Kagawa T.F."/>
            <person name="Liu W."/>
            <person name="Song Y."/>
            <person name="Salvetti E."/>
            <person name="Wrobel A."/>
            <person name="Rasinkangas P."/>
            <person name="Parkhill J."/>
            <person name="Rea M.C."/>
            <person name="O'Sullivan O."/>
            <person name="Ritari J."/>
            <person name="Douillard F.P."/>
            <person name="Paul Ross R."/>
            <person name="Yang R."/>
            <person name="Briner A.E."/>
            <person name="Felis G.E."/>
            <person name="de Vos W.M."/>
            <person name="Barrangou R."/>
            <person name="Klaenhammer T.R."/>
            <person name="Caufield P.W."/>
            <person name="Cui Y."/>
            <person name="Zhang H."/>
            <person name="O'Toole P.W."/>
        </authorList>
    </citation>
    <scope>NUCLEOTIDE SEQUENCE [LARGE SCALE GENOMIC DNA]</scope>
    <source>
        <strain evidence="3 4">DSM 15707</strain>
    </source>
</reference>
<protein>
    <recommendedName>
        <fullName evidence="2">HTH cro/C1-type domain-containing protein</fullName>
    </recommendedName>
</protein>